<dbReference type="Pfam" id="PF08922">
    <property type="entry name" value="DUF1905"/>
    <property type="match status" value="1"/>
</dbReference>
<comment type="caution">
    <text evidence="1">The sequence shown here is derived from an EMBL/GenBank/DDBJ whole genome shotgun (WGS) entry which is preliminary data.</text>
</comment>
<dbReference type="Gene3D" id="2.40.30.100">
    <property type="entry name" value="AF2212/PG0164-like"/>
    <property type="match status" value="1"/>
</dbReference>
<dbReference type="RefSeq" id="WP_043651354.1">
    <property type="nucleotide sequence ID" value="NZ_JBIAMX010000006.1"/>
</dbReference>
<protein>
    <submittedName>
        <fullName evidence="1">DUF1905 domain-containing protein</fullName>
    </submittedName>
</protein>
<keyword evidence="2" id="KW-1185">Reference proteome</keyword>
<sequence>MEAREYEFTAEVAVAATGNWHFVALPEDAADDIADRHPRTGPGFGAVPVTVTLGATTWSTSLFPDKALGTYVLPVKKPVLRAEGLAAGDPADISLRTGR</sequence>
<dbReference type="InterPro" id="IPR037079">
    <property type="entry name" value="AF2212/PG0164-like_sf"/>
</dbReference>
<gene>
    <name evidence="1" type="ORF">ACFYTF_12560</name>
</gene>
<dbReference type="SUPFAM" id="SSF141694">
    <property type="entry name" value="AF2212/PG0164-like"/>
    <property type="match status" value="1"/>
</dbReference>
<evidence type="ECO:0000313" key="1">
    <source>
        <dbReference type="EMBL" id="MFF0543656.1"/>
    </source>
</evidence>
<proteinExistence type="predicted"/>
<name>A0ABW6PML4_9NOCA</name>
<evidence type="ECO:0000313" key="2">
    <source>
        <dbReference type="Proteomes" id="UP001601444"/>
    </source>
</evidence>
<organism evidence="1 2">
    <name type="scientific">Nocardia thailandica</name>
    <dbReference type="NCBI Taxonomy" id="257275"/>
    <lineage>
        <taxon>Bacteria</taxon>
        <taxon>Bacillati</taxon>
        <taxon>Actinomycetota</taxon>
        <taxon>Actinomycetes</taxon>
        <taxon>Mycobacteriales</taxon>
        <taxon>Nocardiaceae</taxon>
        <taxon>Nocardia</taxon>
    </lineage>
</organism>
<dbReference type="Proteomes" id="UP001601444">
    <property type="component" value="Unassembled WGS sequence"/>
</dbReference>
<reference evidence="1 2" key="1">
    <citation type="submission" date="2024-10" db="EMBL/GenBank/DDBJ databases">
        <title>The Natural Products Discovery Center: Release of the First 8490 Sequenced Strains for Exploring Actinobacteria Biosynthetic Diversity.</title>
        <authorList>
            <person name="Kalkreuter E."/>
            <person name="Kautsar S.A."/>
            <person name="Yang D."/>
            <person name="Bader C.D."/>
            <person name="Teijaro C.N."/>
            <person name="Fluegel L."/>
            <person name="Davis C.M."/>
            <person name="Simpson J.R."/>
            <person name="Lauterbach L."/>
            <person name="Steele A.D."/>
            <person name="Gui C."/>
            <person name="Meng S."/>
            <person name="Li G."/>
            <person name="Viehrig K."/>
            <person name="Ye F."/>
            <person name="Su P."/>
            <person name="Kiefer A.F."/>
            <person name="Nichols A."/>
            <person name="Cepeda A.J."/>
            <person name="Yan W."/>
            <person name="Fan B."/>
            <person name="Jiang Y."/>
            <person name="Adhikari A."/>
            <person name="Zheng C.-J."/>
            <person name="Schuster L."/>
            <person name="Cowan T.M."/>
            <person name="Smanski M.J."/>
            <person name="Chevrette M.G."/>
            <person name="De Carvalho L.P.S."/>
            <person name="Shen B."/>
        </authorList>
    </citation>
    <scope>NUCLEOTIDE SEQUENCE [LARGE SCALE GENOMIC DNA]</scope>
    <source>
        <strain evidence="1 2">NPDC004045</strain>
    </source>
</reference>
<accession>A0ABW6PML4</accession>
<dbReference type="EMBL" id="JBIAMX010000006">
    <property type="protein sequence ID" value="MFF0543656.1"/>
    <property type="molecule type" value="Genomic_DNA"/>
</dbReference>
<dbReference type="InterPro" id="IPR015018">
    <property type="entry name" value="DUF1905"/>
</dbReference>